<protein>
    <recommendedName>
        <fullName evidence="2 3">ATP-dependent Clp protease proteolytic subunit</fullName>
        <ecNumber evidence="2">3.4.21.92</ecNumber>
    </recommendedName>
    <alternativeName>
        <fullName evidence="2">Endopeptidase Clp</fullName>
    </alternativeName>
</protein>
<dbReference type="Proteomes" id="UP000034196">
    <property type="component" value="Unassembled WGS sequence"/>
</dbReference>
<comment type="caution">
    <text evidence="2">Lacks conserved residue(s) required for the propagation of feature annotation.</text>
</comment>
<evidence type="ECO:0000256" key="3">
    <source>
        <dbReference type="RuleBase" id="RU003567"/>
    </source>
</evidence>
<comment type="function">
    <text evidence="2">Cleaves peptides in various proteins in a process that requires ATP hydrolysis. Has a chymotrypsin-like activity. Plays a major role in the degradation of misfolded proteins.</text>
</comment>
<keyword evidence="2" id="KW-0963">Cytoplasm</keyword>
<gene>
    <name evidence="2" type="primary">clpP</name>
    <name evidence="4" type="ORF">WN71_015765</name>
</gene>
<reference evidence="4" key="1">
    <citation type="submission" date="2016-10" db="EMBL/GenBank/DDBJ databases">
        <title>Genome sequence of Streptomyces mangrovisoli MUSC 149.</title>
        <authorList>
            <person name="Lee L.-H."/>
            <person name="Ser H.-L."/>
        </authorList>
    </citation>
    <scope>NUCLEOTIDE SEQUENCE [LARGE SCALE GENOMIC DNA]</scope>
    <source>
        <strain evidence="4">MUSC 149</strain>
    </source>
</reference>
<evidence type="ECO:0000256" key="2">
    <source>
        <dbReference type="HAMAP-Rule" id="MF_00444"/>
    </source>
</evidence>
<dbReference type="EMBL" id="LAVA02000034">
    <property type="protein sequence ID" value="OIJ66883.1"/>
    <property type="molecule type" value="Genomic_DNA"/>
</dbReference>
<name>A0A1J4NX11_9ACTN</name>
<keyword evidence="2 4" id="KW-0645">Protease</keyword>
<accession>A0A1J4NX11</accession>
<organism evidence="4 5">
    <name type="scientific">Streptomyces mangrovisoli</name>
    <dbReference type="NCBI Taxonomy" id="1428628"/>
    <lineage>
        <taxon>Bacteria</taxon>
        <taxon>Bacillati</taxon>
        <taxon>Actinomycetota</taxon>
        <taxon>Actinomycetes</taxon>
        <taxon>Kitasatosporales</taxon>
        <taxon>Streptomycetaceae</taxon>
        <taxon>Streptomyces</taxon>
    </lineage>
</organism>
<dbReference type="CDD" id="cd07017">
    <property type="entry name" value="S14_ClpP_2"/>
    <property type="match status" value="1"/>
</dbReference>
<comment type="catalytic activity">
    <reaction evidence="2">
        <text>Hydrolysis of proteins to small peptides in the presence of ATP and magnesium. alpha-casein is the usual test substrate. In the absence of ATP, only oligopeptides shorter than five residues are hydrolyzed (such as succinyl-Leu-Tyr-|-NHMec, and Leu-Tyr-Leu-|-Tyr-Trp, in which cleavage of the -Tyr-|-Leu- and -Tyr-|-Trp bonds also occurs).</text>
        <dbReference type="EC" id="3.4.21.92"/>
    </reaction>
</comment>
<dbReference type="InterPro" id="IPR023562">
    <property type="entry name" value="ClpP/TepA"/>
</dbReference>
<dbReference type="InterPro" id="IPR001907">
    <property type="entry name" value="ClpP"/>
</dbReference>
<keyword evidence="5" id="KW-1185">Reference proteome</keyword>
<proteinExistence type="inferred from homology"/>
<evidence type="ECO:0000313" key="5">
    <source>
        <dbReference type="Proteomes" id="UP000034196"/>
    </source>
</evidence>
<dbReference type="PANTHER" id="PTHR10381:SF26">
    <property type="entry name" value="ATP-DEPENDENT CLP PROTEASE PROTEOLYTIC SUBUNIT-LIKE-RELATED"/>
    <property type="match status" value="1"/>
</dbReference>
<dbReference type="Pfam" id="PF00574">
    <property type="entry name" value="CLP_protease"/>
    <property type="match status" value="1"/>
</dbReference>
<dbReference type="InterPro" id="IPR029045">
    <property type="entry name" value="ClpP/crotonase-like_dom_sf"/>
</dbReference>
<dbReference type="GO" id="GO:0005737">
    <property type="term" value="C:cytoplasm"/>
    <property type="evidence" value="ECO:0007669"/>
    <property type="project" value="UniProtKB-SubCell"/>
</dbReference>
<dbReference type="Gene3D" id="3.90.226.10">
    <property type="entry name" value="2-enoyl-CoA Hydratase, Chain A, domain 1"/>
    <property type="match status" value="1"/>
</dbReference>
<dbReference type="PRINTS" id="PR00127">
    <property type="entry name" value="CLPPROTEASEP"/>
</dbReference>
<dbReference type="PANTHER" id="PTHR10381">
    <property type="entry name" value="ATP-DEPENDENT CLP PROTEASE PROTEOLYTIC SUBUNIT"/>
    <property type="match status" value="1"/>
</dbReference>
<dbReference type="EC" id="3.4.21.92" evidence="2"/>
<comment type="subunit">
    <text evidence="2">Fourteen ClpP subunits assemble into 2 heptameric rings which stack back to back to give a disk-like structure with a central cavity, resembling the structure of eukaryotic proteasomes.</text>
</comment>
<dbReference type="RefSeq" id="WP_052743083.1">
    <property type="nucleotide sequence ID" value="NZ_LAVA02000034.1"/>
</dbReference>
<dbReference type="GO" id="GO:0006515">
    <property type="term" value="P:protein quality control for misfolded or incompletely synthesized proteins"/>
    <property type="evidence" value="ECO:0007669"/>
    <property type="project" value="TreeGrafter"/>
</dbReference>
<dbReference type="GO" id="GO:0004176">
    <property type="term" value="F:ATP-dependent peptidase activity"/>
    <property type="evidence" value="ECO:0007669"/>
    <property type="project" value="InterPro"/>
</dbReference>
<keyword evidence="2" id="KW-0720">Serine protease</keyword>
<evidence type="ECO:0000256" key="1">
    <source>
        <dbReference type="ARBA" id="ARBA00007039"/>
    </source>
</evidence>
<evidence type="ECO:0000313" key="4">
    <source>
        <dbReference type="EMBL" id="OIJ66883.1"/>
    </source>
</evidence>
<dbReference type="SUPFAM" id="SSF52096">
    <property type="entry name" value="ClpP/crotonase"/>
    <property type="match status" value="1"/>
</dbReference>
<comment type="caution">
    <text evidence="4">The sequence shown here is derived from an EMBL/GenBank/DDBJ whole genome shotgun (WGS) entry which is preliminary data.</text>
</comment>
<dbReference type="HAMAP" id="MF_00444">
    <property type="entry name" value="ClpP"/>
    <property type="match status" value="1"/>
</dbReference>
<dbReference type="GO" id="GO:0004252">
    <property type="term" value="F:serine-type endopeptidase activity"/>
    <property type="evidence" value="ECO:0007669"/>
    <property type="project" value="UniProtKB-UniRule"/>
</dbReference>
<dbReference type="STRING" id="1428628.WN71_015765"/>
<dbReference type="AlphaFoldDB" id="A0A1J4NX11"/>
<comment type="similarity">
    <text evidence="1 2 3">Belongs to the peptidase S14 family.</text>
</comment>
<sequence length="217" mass="23293">MPHPDGTYVLYIFYGSATRREKGYTMNRPFDPYEKLLGERIVLLGTEIDDAAANDVVARLVHLEHQAPDRDISLYVNSPGGSFEAMTAIYDTMRFVACQVATVCLGQAGTAAAVLLAAGAPGRRSMLPGARVLLRRPELPERVEGSASDLAVRAREALRTRALLEEMLGRHTGRGRGEVGEDIERGRVLPAREAVAYGLVDRVAPAGAARPGAPVAG</sequence>
<dbReference type="GO" id="GO:0051117">
    <property type="term" value="F:ATPase binding"/>
    <property type="evidence" value="ECO:0007669"/>
    <property type="project" value="TreeGrafter"/>
</dbReference>
<dbReference type="GO" id="GO:0009368">
    <property type="term" value="C:endopeptidase Clp complex"/>
    <property type="evidence" value="ECO:0007669"/>
    <property type="project" value="TreeGrafter"/>
</dbReference>
<comment type="subcellular location">
    <subcellularLocation>
        <location evidence="2">Cytoplasm</location>
    </subcellularLocation>
</comment>
<keyword evidence="2" id="KW-0378">Hydrolase</keyword>